<dbReference type="InterPro" id="IPR018644">
    <property type="entry name" value="DUF2071"/>
</dbReference>
<protein>
    <submittedName>
        <fullName evidence="1">DUF2071 domain-containing protein</fullName>
    </submittedName>
</protein>
<name>A0AAP1RDN6_9FLAO</name>
<dbReference type="AlphaFoldDB" id="A0AAP1RDN6"/>
<keyword evidence="2" id="KW-1185">Reference proteome</keyword>
<dbReference type="RefSeq" id="WP_101955298.1">
    <property type="nucleotide sequence ID" value="NZ_JAJHTL010000002.1"/>
</dbReference>
<accession>A0AAP1RDN6</accession>
<proteinExistence type="predicted"/>
<comment type="caution">
    <text evidence="1">The sequence shown here is derived from an EMBL/GenBank/DDBJ whole genome shotgun (WGS) entry which is preliminary data.</text>
</comment>
<dbReference type="PANTHER" id="PTHR39186">
    <property type="entry name" value="DUF2071 FAMILY PROTEIN"/>
    <property type="match status" value="1"/>
</dbReference>
<dbReference type="InterPro" id="IPR023375">
    <property type="entry name" value="ADC_dom_sf"/>
</dbReference>
<dbReference type="EMBL" id="WXXV01000001">
    <property type="protein sequence ID" value="MBE7693963.1"/>
    <property type="molecule type" value="Genomic_DNA"/>
</dbReference>
<gene>
    <name evidence="1" type="ORF">F7645_00730</name>
</gene>
<dbReference type="PANTHER" id="PTHR39186:SF1">
    <property type="entry name" value="DUF2071 DOMAIN-CONTAINING PROTEIN"/>
    <property type="match status" value="1"/>
</dbReference>
<dbReference type="SUPFAM" id="SSF160104">
    <property type="entry name" value="Acetoacetate decarboxylase-like"/>
    <property type="match status" value="1"/>
</dbReference>
<evidence type="ECO:0000313" key="1">
    <source>
        <dbReference type="EMBL" id="MBE7693963.1"/>
    </source>
</evidence>
<reference evidence="1 2" key="1">
    <citation type="journal article" date="2020" name="Int. J. Syst. Evol. Microbiol.">
        <title>Tenacibaculum piscium sp. nov., isolated from skin ulcers of sea-farmed fish, and description of Tenacibaculum finnmarkense sp. nov. with subdivision into genomovars finnmarkense and ulcerans.</title>
        <authorList>
            <person name="Olsen A.B."/>
            <person name="Spilsberg B."/>
            <person name="Nilsen H.K."/>
            <person name="Lagesen K."/>
            <person name="Gulla S."/>
            <person name="Avendano-Herrera R."/>
            <person name="Irgang R."/>
            <person name="Duchaud E."/>
            <person name="Colquhoun D.J."/>
        </authorList>
    </citation>
    <scope>NUCLEOTIDE SEQUENCE [LARGE SCALE GENOMIC DNA]</scope>
    <source>
        <strain evidence="1 2">TNO037</strain>
    </source>
</reference>
<organism evidence="1 2">
    <name type="scientific">Tenacibaculum finnmarkense genomovar finnmarkense</name>
    <dbReference type="NCBI Taxonomy" id="1458503"/>
    <lineage>
        <taxon>Bacteria</taxon>
        <taxon>Pseudomonadati</taxon>
        <taxon>Bacteroidota</taxon>
        <taxon>Flavobacteriia</taxon>
        <taxon>Flavobacteriales</taxon>
        <taxon>Flavobacteriaceae</taxon>
        <taxon>Tenacibaculum</taxon>
        <taxon>Tenacibaculum finnmarkense</taxon>
    </lineage>
</organism>
<sequence>MTIPEILNSTAHRPWEMPTDTWKFYQEWNNAIFLHWQVELSELRKFVPEELEIDLFEGKAWVSVVAFTMEKIRPKNLPSFAPISNFDEINIRTYVKSNNKTGVYFLSIEGGKKIACKIAKGISELPYRFSKINRSKNRYQSSNSVFNDHLNIEFKIGEKLTEKSILDNWLTERYALFQDTKKSINEFEIHHLEWPINNIEIKKITVDYPKFSKLLNKEPNKIQYSKGVKVVAWGKIKKEKTSYTKKHISK</sequence>
<dbReference type="Pfam" id="PF09844">
    <property type="entry name" value="DUF2071"/>
    <property type="match status" value="1"/>
</dbReference>
<evidence type="ECO:0000313" key="2">
    <source>
        <dbReference type="Proteomes" id="UP000806077"/>
    </source>
</evidence>
<dbReference type="Proteomes" id="UP000806077">
    <property type="component" value="Unassembled WGS sequence"/>
</dbReference>